<sequence length="135" mass="14956">MDRKKIQRLLIVVFGLAFIGSTGFAIIGSLFRRDTVTENYAATTEATSATEQLQAQAQGYAKVLEREPENTTALMGLLQASLQTGDLETAIAPLKKLIELYPERTELNTLLTEIETELKQQPEQTTTEPNTEVPE</sequence>
<gene>
    <name evidence="1" type="ORF">H1P_450038</name>
</gene>
<dbReference type="EMBL" id="CAACVJ010000390">
    <property type="protein sequence ID" value="VEP16460.1"/>
    <property type="molecule type" value="Genomic_DNA"/>
</dbReference>
<evidence type="ECO:0000313" key="1">
    <source>
        <dbReference type="EMBL" id="VEP16460.1"/>
    </source>
</evidence>
<reference evidence="1 2" key="1">
    <citation type="submission" date="2019-01" db="EMBL/GenBank/DDBJ databases">
        <authorList>
            <person name="Brito A."/>
        </authorList>
    </citation>
    <scope>NUCLEOTIDE SEQUENCE [LARGE SCALE GENOMIC DNA]</scope>
    <source>
        <strain evidence="1">1</strain>
    </source>
</reference>
<name>A0A563VYG3_9CYAN</name>
<dbReference type="Gene3D" id="1.25.40.10">
    <property type="entry name" value="Tetratricopeptide repeat domain"/>
    <property type="match status" value="1"/>
</dbReference>
<dbReference type="InterPro" id="IPR011990">
    <property type="entry name" value="TPR-like_helical_dom_sf"/>
</dbReference>
<keyword evidence="2" id="KW-1185">Reference proteome</keyword>
<dbReference type="SUPFAM" id="SSF48452">
    <property type="entry name" value="TPR-like"/>
    <property type="match status" value="1"/>
</dbReference>
<organism evidence="1 2">
    <name type="scientific">Hyella patelloides LEGE 07179</name>
    <dbReference type="NCBI Taxonomy" id="945734"/>
    <lineage>
        <taxon>Bacteria</taxon>
        <taxon>Bacillati</taxon>
        <taxon>Cyanobacteriota</taxon>
        <taxon>Cyanophyceae</taxon>
        <taxon>Pleurocapsales</taxon>
        <taxon>Hyellaceae</taxon>
        <taxon>Hyella</taxon>
    </lineage>
</organism>
<accession>A0A563VYG3</accession>
<dbReference type="Proteomes" id="UP000320055">
    <property type="component" value="Unassembled WGS sequence"/>
</dbReference>
<dbReference type="Pfam" id="PF14559">
    <property type="entry name" value="TPR_19"/>
    <property type="match status" value="1"/>
</dbReference>
<protein>
    <submittedName>
        <fullName evidence="1">Uncharacterized protein</fullName>
    </submittedName>
</protein>
<dbReference type="OrthoDB" id="427425at2"/>
<dbReference type="RefSeq" id="WP_144866268.1">
    <property type="nucleotide sequence ID" value="NZ_LR213805.1"/>
</dbReference>
<proteinExistence type="predicted"/>
<evidence type="ECO:0000313" key="2">
    <source>
        <dbReference type="Proteomes" id="UP000320055"/>
    </source>
</evidence>
<dbReference type="AlphaFoldDB" id="A0A563VYG3"/>